<reference evidence="1 2" key="1">
    <citation type="submission" date="2006-10" db="EMBL/GenBank/DDBJ databases">
        <title>Complete sequence of chromosome of Pelobacter propionicus DSM 2379.</title>
        <authorList>
            <consortium name="US DOE Joint Genome Institute"/>
            <person name="Copeland A."/>
            <person name="Lucas S."/>
            <person name="Lapidus A."/>
            <person name="Barry K."/>
            <person name="Detter J.C."/>
            <person name="Glavina del Rio T."/>
            <person name="Hammon N."/>
            <person name="Israni S."/>
            <person name="Dalin E."/>
            <person name="Tice H."/>
            <person name="Pitluck S."/>
            <person name="Saunders E."/>
            <person name="Brettin T."/>
            <person name="Bruce D."/>
            <person name="Han C."/>
            <person name="Tapia R."/>
            <person name="Schmutz J."/>
            <person name="Larimer F."/>
            <person name="Land M."/>
            <person name="Hauser L."/>
            <person name="Kyrpides N."/>
            <person name="Kim E."/>
            <person name="Lovley D."/>
            <person name="Richardson P."/>
        </authorList>
    </citation>
    <scope>NUCLEOTIDE SEQUENCE [LARGE SCALE GENOMIC DNA]</scope>
    <source>
        <strain evidence="2">DSM 2379 / NBRC 103807 / OttBd1</strain>
    </source>
</reference>
<dbReference type="OrthoDB" id="1808292at2"/>
<dbReference type="Proteomes" id="UP000006732">
    <property type="component" value="Chromosome"/>
</dbReference>
<gene>
    <name evidence="1" type="ordered locus">Ppro_1908</name>
</gene>
<accession>A1AQ98</accession>
<dbReference type="InterPro" id="IPR036086">
    <property type="entry name" value="ParB/Sulfiredoxin_sf"/>
</dbReference>
<name>A1AQ98_PELPD</name>
<dbReference type="HOGENOM" id="CLU_151931_0_0_7"/>
<proteinExistence type="predicted"/>
<evidence type="ECO:0000313" key="2">
    <source>
        <dbReference type="Proteomes" id="UP000006732"/>
    </source>
</evidence>
<dbReference type="KEGG" id="ppd:Ppro_1908"/>
<evidence type="ECO:0000313" key="1">
    <source>
        <dbReference type="EMBL" id="ABK99518.1"/>
    </source>
</evidence>
<organism evidence="1 2">
    <name type="scientific">Pelobacter propionicus (strain DSM 2379 / NBRC 103807 / OttBd1)</name>
    <dbReference type="NCBI Taxonomy" id="338966"/>
    <lineage>
        <taxon>Bacteria</taxon>
        <taxon>Pseudomonadati</taxon>
        <taxon>Thermodesulfobacteriota</taxon>
        <taxon>Desulfuromonadia</taxon>
        <taxon>Desulfuromonadales</taxon>
        <taxon>Desulfuromonadaceae</taxon>
        <taxon>Pelobacter</taxon>
    </lineage>
</organism>
<dbReference type="SUPFAM" id="SSF110849">
    <property type="entry name" value="ParB/Sulfiredoxin"/>
    <property type="match status" value="1"/>
</dbReference>
<protein>
    <submittedName>
        <fullName evidence="1">Uncharacterized protein</fullName>
    </submittedName>
</protein>
<keyword evidence="2" id="KW-1185">Reference proteome</keyword>
<dbReference type="STRING" id="338966.Ppro_1908"/>
<dbReference type="eggNOG" id="ENOG5033Z70">
    <property type="taxonomic scope" value="Bacteria"/>
</dbReference>
<dbReference type="CDD" id="cd16387">
    <property type="entry name" value="ParB_N_Srx"/>
    <property type="match status" value="1"/>
</dbReference>
<sequence>MNRKLRTEKFTPCPVDDGDELYPNGIFVFNITKMAQFIADNGISCEEVLVSDFSRGSSKWKEDYVESVNITNPVIVAEIAPGRYNVIDGNHRMEKARRLGLEKLMAYRLGPELHMQFLTTEQGYLAYVDYWNSKLKAAKRL</sequence>
<dbReference type="AlphaFoldDB" id="A1AQ98"/>
<dbReference type="RefSeq" id="WP_011735794.1">
    <property type="nucleotide sequence ID" value="NC_008609.1"/>
</dbReference>
<dbReference type="EMBL" id="CP000482">
    <property type="protein sequence ID" value="ABK99518.1"/>
    <property type="molecule type" value="Genomic_DNA"/>
</dbReference>
<dbReference type="Gene3D" id="3.90.1530.10">
    <property type="entry name" value="Conserved hypothetical protein from pyrococcus furiosus pfu- 392566-001, ParB domain"/>
    <property type="match status" value="1"/>
</dbReference>